<dbReference type="Gene3D" id="3.30.565.10">
    <property type="entry name" value="Histidine kinase-like ATPase, C-terminal domain"/>
    <property type="match status" value="1"/>
</dbReference>
<evidence type="ECO:0000256" key="5">
    <source>
        <dbReference type="ARBA" id="ARBA00022553"/>
    </source>
</evidence>
<evidence type="ECO:0000256" key="10">
    <source>
        <dbReference type="ARBA" id="ARBA00022801"/>
    </source>
</evidence>
<sequence length="898" mass="101508">MKGKRRYLSINKKLLFAVTIISVFLALTTTSYSLYHRFQLDISHINNALSNIKVSQLSSITSSLWVEDRALLKSQIEGLLTLPGVDYANIWNDKESVIERGHRLDDNAITQVWPLEYQLRGKSYVLGNLIIQSDLTPTYDSLWLQFVHILFAESIRIVLLVASVLAFTWFFVIKRINVMEKTVSSSENDQAPNKILLPHAWFRDEITNLADRFNHSSDVIENHYYQLNQARESAEKAKDDAIKASKAKSSFLANMSHEIRTPLNGVIGISEVLSDTSLTAIQRDYVGTIETSSHLLLNLINDILDFSKVESGMLVISPNATNIRESIYDIASIVSPKAQEKEVELKVTVTANTPYCLMVDDHRLRQILMNFMSNAVKFTDQGEVHLCVTTKKVEDTNAVVEFSVQDSGIGIDEQQQKKIFEPFVQEDESTTRQFGGTGLGLAISTQLVELMGGEIRLESIKSQGSRFFFELCLPIAQLGYDSKNISRISPLCLVCDDKAQQDQLCESLNFYHTPVYQSVTGLAHLPEWVYEKDNVIVIYVETRPNMAAQSESLFRHIHDLGKNVCLIKHLHSQQFDFGESVGAVITQPLLGQRLVKLIERLEHSFAQSSIETLKTTKEDVNINKVLVVDDNEVNRKIATIHVEKSGYSFDLAENGKQALEMFKKHNYALILMDCMMPVMDGFEATEKIRQLEREENRDRLVPIIALTASVVDEDIQKCFDVGMDDYLAKPFKADVLREKLSAFVPQAPTRRQPKKLEAEPKGMTKVPSESLSDYLGRILLVEDNNVNQQVASIILSKAGYQFEIAENGQVAVEKYAQDSNFDIILMDCMMPVMDGFEAAQKIREYERFSGLSKTPIIALTASVIDDDIRRCFDSGMDAYLPKPFRKETLLQEIESITL</sequence>
<dbReference type="CDD" id="cd17546">
    <property type="entry name" value="REC_hyHK_CKI1_RcsC-like"/>
    <property type="match status" value="2"/>
</dbReference>
<dbReference type="PANTHER" id="PTHR45339">
    <property type="entry name" value="HYBRID SIGNAL TRANSDUCTION HISTIDINE KINASE J"/>
    <property type="match status" value="1"/>
</dbReference>
<dbReference type="CDD" id="cd00082">
    <property type="entry name" value="HisKA"/>
    <property type="match status" value="1"/>
</dbReference>
<evidence type="ECO:0000259" key="19">
    <source>
        <dbReference type="PROSITE" id="PS50110"/>
    </source>
</evidence>
<dbReference type="PRINTS" id="PR00344">
    <property type="entry name" value="BCTRLSENSOR"/>
</dbReference>
<dbReference type="EMBL" id="CP045350">
    <property type="protein sequence ID" value="QFT26757.1"/>
    <property type="molecule type" value="Genomic_DNA"/>
</dbReference>
<dbReference type="InterPro" id="IPR033414">
    <property type="entry name" value="Sensor_dom"/>
</dbReference>
<keyword evidence="8" id="KW-0547">Nucleotide-binding</keyword>
<evidence type="ECO:0000256" key="8">
    <source>
        <dbReference type="ARBA" id="ARBA00022741"/>
    </source>
</evidence>
<evidence type="ECO:0000313" key="21">
    <source>
        <dbReference type="Proteomes" id="UP000326936"/>
    </source>
</evidence>
<dbReference type="SMART" id="SM00448">
    <property type="entry name" value="REC"/>
    <property type="match status" value="2"/>
</dbReference>
<feature type="coiled-coil region" evidence="16">
    <location>
        <begin position="220"/>
        <end position="247"/>
    </location>
</feature>
<feature type="transmembrane region" description="Helical" evidence="17">
    <location>
        <begin position="14"/>
        <end position="35"/>
    </location>
</feature>
<evidence type="ECO:0000256" key="7">
    <source>
        <dbReference type="ARBA" id="ARBA00022692"/>
    </source>
</evidence>
<dbReference type="FunFam" id="3.30.565.10:FF:000010">
    <property type="entry name" value="Sensor histidine kinase RcsC"/>
    <property type="match status" value="1"/>
</dbReference>
<dbReference type="GO" id="GO:0005886">
    <property type="term" value="C:plasma membrane"/>
    <property type="evidence" value="ECO:0007669"/>
    <property type="project" value="UniProtKB-SubCell"/>
</dbReference>
<dbReference type="Gene3D" id="3.40.50.2300">
    <property type="match status" value="2"/>
</dbReference>
<dbReference type="SMART" id="SM00387">
    <property type="entry name" value="HATPase_c"/>
    <property type="match status" value="1"/>
</dbReference>
<dbReference type="InterPro" id="IPR011006">
    <property type="entry name" value="CheY-like_superfamily"/>
</dbReference>
<evidence type="ECO:0000256" key="2">
    <source>
        <dbReference type="ARBA" id="ARBA00004651"/>
    </source>
</evidence>
<evidence type="ECO:0000256" key="11">
    <source>
        <dbReference type="ARBA" id="ARBA00022840"/>
    </source>
</evidence>
<comment type="catalytic activity">
    <reaction evidence="1">
        <text>ATP + protein L-histidine = ADP + protein N-phospho-L-histidine.</text>
        <dbReference type="EC" id="2.7.13.3"/>
    </reaction>
</comment>
<dbReference type="InterPro" id="IPR001789">
    <property type="entry name" value="Sig_transdc_resp-reg_receiver"/>
</dbReference>
<keyword evidence="14 17" id="KW-0472">Membrane</keyword>
<name>A0A5P9CLZ0_9VIBR</name>
<dbReference type="InterPro" id="IPR004358">
    <property type="entry name" value="Sig_transdc_His_kin-like_C"/>
</dbReference>
<keyword evidence="10" id="KW-0378">Hydrolase</keyword>
<evidence type="ECO:0000256" key="6">
    <source>
        <dbReference type="ARBA" id="ARBA00022679"/>
    </source>
</evidence>
<dbReference type="InterPro" id="IPR005467">
    <property type="entry name" value="His_kinase_dom"/>
</dbReference>
<dbReference type="Proteomes" id="UP000326936">
    <property type="component" value="Chromosome"/>
</dbReference>
<dbReference type="SUPFAM" id="SSF52172">
    <property type="entry name" value="CheY-like"/>
    <property type="match status" value="2"/>
</dbReference>
<keyword evidence="16" id="KW-0175">Coiled coil</keyword>
<dbReference type="PROSITE" id="PS50110">
    <property type="entry name" value="RESPONSE_REGULATORY"/>
    <property type="match status" value="2"/>
</dbReference>
<keyword evidence="6 20" id="KW-0808">Transferase</keyword>
<evidence type="ECO:0000256" key="16">
    <source>
        <dbReference type="SAM" id="Coils"/>
    </source>
</evidence>
<dbReference type="RefSeq" id="WP_152430851.1">
    <property type="nucleotide sequence ID" value="NZ_CBCSDK010000019.1"/>
</dbReference>
<feature type="modified residue" description="4-aspartylphosphate" evidence="15">
    <location>
        <position position="827"/>
    </location>
</feature>
<dbReference type="KEGG" id="vaq:FIV01_09985"/>
<keyword evidence="21" id="KW-1185">Reference proteome</keyword>
<dbReference type="EC" id="2.7.13.3" evidence="3"/>
<feature type="domain" description="Histidine kinase" evidence="18">
    <location>
        <begin position="254"/>
        <end position="475"/>
    </location>
</feature>
<keyword evidence="7 17" id="KW-0812">Transmembrane</keyword>
<dbReference type="SUPFAM" id="SSF55874">
    <property type="entry name" value="ATPase domain of HSP90 chaperone/DNA topoisomerase II/histidine kinase"/>
    <property type="match status" value="1"/>
</dbReference>
<dbReference type="PROSITE" id="PS50109">
    <property type="entry name" value="HIS_KIN"/>
    <property type="match status" value="1"/>
</dbReference>
<evidence type="ECO:0000256" key="12">
    <source>
        <dbReference type="ARBA" id="ARBA00022989"/>
    </source>
</evidence>
<protein>
    <recommendedName>
        <fullName evidence="3">histidine kinase</fullName>
        <ecNumber evidence="3">2.7.13.3</ecNumber>
    </recommendedName>
</protein>
<reference evidence="20 21" key="1">
    <citation type="submission" date="2019-10" db="EMBL/GenBank/DDBJ databases">
        <title>Complete genome sequence of Vibrio sp. strain THAF100, isolated from non-filtered water from the water column of tank 6 of a marine aquarium containing stony-coral fragments. Water maintained at 26 degree C.</title>
        <authorList>
            <person name="Ruckert C."/>
            <person name="Franco A."/>
            <person name="Kalinowski J."/>
            <person name="Glaeser S."/>
        </authorList>
    </citation>
    <scope>NUCLEOTIDE SEQUENCE [LARGE SCALE GENOMIC DNA]</scope>
    <source>
        <strain evidence="20 21">THAF100</strain>
    </source>
</reference>
<proteinExistence type="predicted"/>
<evidence type="ECO:0000256" key="17">
    <source>
        <dbReference type="SAM" id="Phobius"/>
    </source>
</evidence>
<keyword evidence="5 15" id="KW-0597">Phosphoprotein</keyword>
<dbReference type="InterPro" id="IPR003661">
    <property type="entry name" value="HisK_dim/P_dom"/>
</dbReference>
<keyword evidence="13" id="KW-0902">Two-component regulatory system</keyword>
<keyword evidence="12 17" id="KW-1133">Transmembrane helix</keyword>
<dbReference type="PANTHER" id="PTHR45339:SF1">
    <property type="entry name" value="HYBRID SIGNAL TRANSDUCTION HISTIDINE KINASE J"/>
    <property type="match status" value="1"/>
</dbReference>
<evidence type="ECO:0000256" key="9">
    <source>
        <dbReference type="ARBA" id="ARBA00022777"/>
    </source>
</evidence>
<comment type="subcellular location">
    <subcellularLocation>
        <location evidence="2">Cell membrane</location>
        <topology evidence="2">Multi-pass membrane protein</topology>
    </subcellularLocation>
</comment>
<dbReference type="GO" id="GO:0005524">
    <property type="term" value="F:ATP binding"/>
    <property type="evidence" value="ECO:0007669"/>
    <property type="project" value="UniProtKB-KW"/>
</dbReference>
<dbReference type="GO" id="GO:0016787">
    <property type="term" value="F:hydrolase activity"/>
    <property type="evidence" value="ECO:0007669"/>
    <property type="project" value="UniProtKB-KW"/>
</dbReference>
<dbReference type="FunFam" id="1.10.287.130:FF:000003">
    <property type="entry name" value="Histidine kinase"/>
    <property type="match status" value="1"/>
</dbReference>
<feature type="domain" description="Response regulatory" evidence="19">
    <location>
        <begin position="777"/>
        <end position="897"/>
    </location>
</feature>
<dbReference type="Pfam" id="PF00512">
    <property type="entry name" value="HisKA"/>
    <property type="match status" value="1"/>
</dbReference>
<dbReference type="Pfam" id="PF17149">
    <property type="entry name" value="CHASE5"/>
    <property type="match status" value="1"/>
</dbReference>
<keyword evidence="9 20" id="KW-0418">Kinase</keyword>
<evidence type="ECO:0000256" key="1">
    <source>
        <dbReference type="ARBA" id="ARBA00000085"/>
    </source>
</evidence>
<feature type="modified residue" description="4-aspartylphosphate" evidence="15">
    <location>
        <position position="673"/>
    </location>
</feature>
<organism evidence="20 21">
    <name type="scientific">Vibrio aquimaris</name>
    <dbReference type="NCBI Taxonomy" id="2587862"/>
    <lineage>
        <taxon>Bacteria</taxon>
        <taxon>Pseudomonadati</taxon>
        <taxon>Pseudomonadota</taxon>
        <taxon>Gammaproteobacteria</taxon>
        <taxon>Vibrionales</taxon>
        <taxon>Vibrionaceae</taxon>
        <taxon>Vibrio</taxon>
    </lineage>
</organism>
<keyword evidence="4" id="KW-1003">Cell membrane</keyword>
<evidence type="ECO:0000256" key="14">
    <source>
        <dbReference type="ARBA" id="ARBA00023136"/>
    </source>
</evidence>
<dbReference type="InterPro" id="IPR003594">
    <property type="entry name" value="HATPase_dom"/>
</dbReference>
<dbReference type="Pfam" id="PF00072">
    <property type="entry name" value="Response_reg"/>
    <property type="match status" value="2"/>
</dbReference>
<evidence type="ECO:0000256" key="3">
    <source>
        <dbReference type="ARBA" id="ARBA00012438"/>
    </source>
</evidence>
<dbReference type="Gene3D" id="1.10.287.130">
    <property type="match status" value="1"/>
</dbReference>
<feature type="domain" description="Response regulatory" evidence="19">
    <location>
        <begin position="624"/>
        <end position="744"/>
    </location>
</feature>
<dbReference type="SMART" id="SM00388">
    <property type="entry name" value="HisKA"/>
    <property type="match status" value="1"/>
</dbReference>
<keyword evidence="11" id="KW-0067">ATP-binding</keyword>
<evidence type="ECO:0000313" key="20">
    <source>
        <dbReference type="EMBL" id="QFT26757.1"/>
    </source>
</evidence>
<dbReference type="InterPro" id="IPR036097">
    <property type="entry name" value="HisK_dim/P_sf"/>
</dbReference>
<dbReference type="InterPro" id="IPR036890">
    <property type="entry name" value="HATPase_C_sf"/>
</dbReference>
<evidence type="ECO:0000256" key="4">
    <source>
        <dbReference type="ARBA" id="ARBA00022475"/>
    </source>
</evidence>
<dbReference type="OrthoDB" id="9810730at2"/>
<dbReference type="AlphaFoldDB" id="A0A5P9CLZ0"/>
<evidence type="ECO:0000256" key="15">
    <source>
        <dbReference type="PROSITE-ProRule" id="PRU00169"/>
    </source>
</evidence>
<dbReference type="SUPFAM" id="SSF47384">
    <property type="entry name" value="Homodimeric domain of signal transducing histidine kinase"/>
    <property type="match status" value="1"/>
</dbReference>
<dbReference type="Pfam" id="PF02518">
    <property type="entry name" value="HATPase_c"/>
    <property type="match status" value="1"/>
</dbReference>
<evidence type="ECO:0000259" key="18">
    <source>
        <dbReference type="PROSITE" id="PS50109"/>
    </source>
</evidence>
<gene>
    <name evidence="20" type="primary">barA2</name>
    <name evidence="20" type="ORF">FIV01_09985</name>
</gene>
<accession>A0A5P9CLZ0</accession>
<dbReference type="GO" id="GO:0000155">
    <property type="term" value="F:phosphorelay sensor kinase activity"/>
    <property type="evidence" value="ECO:0007669"/>
    <property type="project" value="InterPro"/>
</dbReference>
<dbReference type="CDD" id="cd16922">
    <property type="entry name" value="HATPase_EvgS-ArcB-TorS-like"/>
    <property type="match status" value="1"/>
</dbReference>
<evidence type="ECO:0000256" key="13">
    <source>
        <dbReference type="ARBA" id="ARBA00023012"/>
    </source>
</evidence>